<feature type="region of interest" description="Disordered" evidence="1">
    <location>
        <begin position="1"/>
        <end position="24"/>
    </location>
</feature>
<feature type="compositionally biased region" description="Pro residues" evidence="1">
    <location>
        <begin position="1"/>
        <end position="10"/>
    </location>
</feature>
<sequence length="122" mass="13700">MNILSPPPPALVQEAGSSSASNDGLVKHHQLLPLLWSLPSLQPPTKAKPASANWLKRNRRPNASLRAAEALSAAASARRAAVERESSRKIELMEIEHQRRRMLIEELTERAKRAYYEKENKN</sequence>
<protein>
    <submittedName>
        <fullName evidence="2">Uncharacterized protein</fullName>
    </submittedName>
</protein>
<evidence type="ECO:0000313" key="3">
    <source>
        <dbReference type="Proteomes" id="UP000827092"/>
    </source>
</evidence>
<dbReference type="Proteomes" id="UP000827092">
    <property type="component" value="Unassembled WGS sequence"/>
</dbReference>
<comment type="caution">
    <text evidence="2">The sequence shown here is derived from an EMBL/GenBank/DDBJ whole genome shotgun (WGS) entry which is preliminary data.</text>
</comment>
<evidence type="ECO:0000256" key="1">
    <source>
        <dbReference type="SAM" id="MobiDB-lite"/>
    </source>
</evidence>
<gene>
    <name evidence="2" type="ORF">JTE90_002568</name>
</gene>
<keyword evidence="3" id="KW-1185">Reference proteome</keyword>
<reference evidence="2 3" key="1">
    <citation type="journal article" date="2022" name="Nat. Ecol. Evol.">
        <title>A masculinizing supergene underlies an exaggerated male reproductive morph in a spider.</title>
        <authorList>
            <person name="Hendrickx F."/>
            <person name="De Corte Z."/>
            <person name="Sonet G."/>
            <person name="Van Belleghem S.M."/>
            <person name="Kostlbacher S."/>
            <person name="Vangestel C."/>
        </authorList>
    </citation>
    <scope>NUCLEOTIDE SEQUENCE [LARGE SCALE GENOMIC DNA]</scope>
    <source>
        <strain evidence="2">W744_W776</strain>
    </source>
</reference>
<dbReference type="AlphaFoldDB" id="A0AAV6TSA9"/>
<organism evidence="2 3">
    <name type="scientific">Oedothorax gibbosus</name>
    <dbReference type="NCBI Taxonomy" id="931172"/>
    <lineage>
        <taxon>Eukaryota</taxon>
        <taxon>Metazoa</taxon>
        <taxon>Ecdysozoa</taxon>
        <taxon>Arthropoda</taxon>
        <taxon>Chelicerata</taxon>
        <taxon>Arachnida</taxon>
        <taxon>Araneae</taxon>
        <taxon>Araneomorphae</taxon>
        <taxon>Entelegynae</taxon>
        <taxon>Araneoidea</taxon>
        <taxon>Linyphiidae</taxon>
        <taxon>Erigoninae</taxon>
        <taxon>Oedothorax</taxon>
    </lineage>
</organism>
<dbReference type="EMBL" id="JAFNEN010001136">
    <property type="protein sequence ID" value="KAG8174805.1"/>
    <property type="molecule type" value="Genomic_DNA"/>
</dbReference>
<proteinExistence type="predicted"/>
<evidence type="ECO:0000313" key="2">
    <source>
        <dbReference type="EMBL" id="KAG8174805.1"/>
    </source>
</evidence>
<name>A0AAV6TSA9_9ARAC</name>
<accession>A0AAV6TSA9</accession>